<dbReference type="InterPro" id="IPR036249">
    <property type="entry name" value="Thioredoxin-like_sf"/>
</dbReference>
<proteinExistence type="predicted"/>
<comment type="caution">
    <text evidence="1">The sequence shown here is derived from an EMBL/GenBank/DDBJ whole genome shotgun (WGS) entry which is preliminary data.</text>
</comment>
<dbReference type="SUPFAM" id="SSF52833">
    <property type="entry name" value="Thioredoxin-like"/>
    <property type="match status" value="1"/>
</dbReference>
<dbReference type="Gene3D" id="3.40.30.10">
    <property type="entry name" value="Glutaredoxin"/>
    <property type="match status" value="1"/>
</dbReference>
<protein>
    <submittedName>
        <fullName evidence="1">Uncharacterized protein</fullName>
    </submittedName>
</protein>
<dbReference type="Pfam" id="PF01257">
    <property type="entry name" value="2Fe-2S_thioredx"/>
    <property type="match status" value="1"/>
</dbReference>
<dbReference type="CDD" id="cd02980">
    <property type="entry name" value="TRX_Fd_family"/>
    <property type="match status" value="1"/>
</dbReference>
<gene>
    <name evidence="1" type="ORF">SDC9_54368</name>
</gene>
<name>A0A644WVV5_9ZZZZ</name>
<dbReference type="EMBL" id="VSSQ01001405">
    <property type="protein sequence ID" value="MPM08056.1"/>
    <property type="molecule type" value="Genomic_DNA"/>
</dbReference>
<evidence type="ECO:0000313" key="1">
    <source>
        <dbReference type="EMBL" id="MPM08056.1"/>
    </source>
</evidence>
<dbReference type="AlphaFoldDB" id="A0A644WVV5"/>
<accession>A0A644WVV5</accession>
<reference evidence="1" key="1">
    <citation type="submission" date="2019-08" db="EMBL/GenBank/DDBJ databases">
        <authorList>
            <person name="Kucharzyk K."/>
            <person name="Murdoch R.W."/>
            <person name="Higgins S."/>
            <person name="Loffler F."/>
        </authorList>
    </citation>
    <scope>NUCLEOTIDE SEQUENCE</scope>
</reference>
<organism evidence="1">
    <name type="scientific">bioreactor metagenome</name>
    <dbReference type="NCBI Taxonomy" id="1076179"/>
    <lineage>
        <taxon>unclassified sequences</taxon>
        <taxon>metagenomes</taxon>
        <taxon>ecological metagenomes</taxon>
    </lineage>
</organism>
<sequence length="86" mass="9086">MEKLVVELCMGSSCFARGNAQTLAALETFLKEEGLGERVELVGHLCLGACSKGPNLRIGETTYHGLDTACVLDLVSSALKEMGARA</sequence>